<feature type="region of interest" description="Disordered" evidence="1">
    <location>
        <begin position="1"/>
        <end position="161"/>
    </location>
</feature>
<reference evidence="3" key="1">
    <citation type="submission" date="2018-02" db="EMBL/GenBank/DDBJ databases">
        <authorList>
            <person name="Hausmann B."/>
        </authorList>
    </citation>
    <scope>NUCLEOTIDE SEQUENCE [LARGE SCALE GENOMIC DNA]</scope>
    <source>
        <strain evidence="3">Peat soil MAG SbA1</strain>
    </source>
</reference>
<name>A0A2U3L040_9BACT</name>
<evidence type="ECO:0000313" key="3">
    <source>
        <dbReference type="Proteomes" id="UP000238701"/>
    </source>
</evidence>
<evidence type="ECO:0000313" key="2">
    <source>
        <dbReference type="EMBL" id="SPF45304.1"/>
    </source>
</evidence>
<accession>A0A2U3L040</accession>
<protein>
    <submittedName>
        <fullName evidence="2">Uncharacterized protein</fullName>
    </submittedName>
</protein>
<feature type="compositionally biased region" description="Basic residues" evidence="1">
    <location>
        <begin position="1"/>
        <end position="18"/>
    </location>
</feature>
<proteinExistence type="predicted"/>
<evidence type="ECO:0000256" key="1">
    <source>
        <dbReference type="SAM" id="MobiDB-lite"/>
    </source>
</evidence>
<dbReference type="EMBL" id="OMOD01000153">
    <property type="protein sequence ID" value="SPF45304.1"/>
    <property type="molecule type" value="Genomic_DNA"/>
</dbReference>
<feature type="compositionally biased region" description="Basic residues" evidence="1">
    <location>
        <begin position="26"/>
        <end position="50"/>
    </location>
</feature>
<gene>
    <name evidence="2" type="ORF">SBA1_580001</name>
</gene>
<dbReference type="Proteomes" id="UP000238701">
    <property type="component" value="Unassembled WGS sequence"/>
</dbReference>
<dbReference type="AlphaFoldDB" id="A0A2U3L040"/>
<sequence>MAKNKTNKKRTKPKRSAGKKGEPLRKTVKKRLAKKRGTPKKKPALKKAAVKTKALGQKTTGARMPTALRTRVRRKKQSVDTEAFAPEVLRERSGGQSGDLQGLSNIEGADSESVAELIEEGNAFEADAVAGVEHAGDTDQKEVRTHEVPQDDVPGEYLDKE</sequence>
<organism evidence="2 3">
    <name type="scientific">Candidatus Sulfotelmatobacter kueseliae</name>
    <dbReference type="NCBI Taxonomy" id="2042962"/>
    <lineage>
        <taxon>Bacteria</taxon>
        <taxon>Pseudomonadati</taxon>
        <taxon>Acidobacteriota</taxon>
        <taxon>Terriglobia</taxon>
        <taxon>Terriglobales</taxon>
        <taxon>Candidatus Korobacteraceae</taxon>
        <taxon>Candidatus Sulfotelmatobacter</taxon>
    </lineage>
</organism>
<feature type="compositionally biased region" description="Basic and acidic residues" evidence="1">
    <location>
        <begin position="134"/>
        <end position="149"/>
    </location>
</feature>